<evidence type="ECO:0000313" key="6">
    <source>
        <dbReference type="EMBL" id="CAI6359694.1"/>
    </source>
</evidence>
<comment type="cofactor">
    <cofactor evidence="1">
        <name>a divalent metal cation</name>
        <dbReference type="ChEBI" id="CHEBI:60240"/>
    </cofactor>
</comment>
<proteinExistence type="predicted"/>
<keyword evidence="2" id="KW-0479">Metal-binding</keyword>
<keyword evidence="7" id="KW-1185">Reference proteome</keyword>
<dbReference type="PANTHER" id="PTHR23080">
    <property type="entry name" value="THAP DOMAIN PROTEIN"/>
    <property type="match status" value="1"/>
</dbReference>
<organism evidence="6 7">
    <name type="scientific">Macrosiphum euphorbiae</name>
    <name type="common">potato aphid</name>
    <dbReference type="NCBI Taxonomy" id="13131"/>
    <lineage>
        <taxon>Eukaryota</taxon>
        <taxon>Metazoa</taxon>
        <taxon>Ecdysozoa</taxon>
        <taxon>Arthropoda</taxon>
        <taxon>Hexapoda</taxon>
        <taxon>Insecta</taxon>
        <taxon>Pterygota</taxon>
        <taxon>Neoptera</taxon>
        <taxon>Paraneoptera</taxon>
        <taxon>Hemiptera</taxon>
        <taxon>Sternorrhyncha</taxon>
        <taxon>Aphidomorpha</taxon>
        <taxon>Aphidoidea</taxon>
        <taxon>Aphididae</taxon>
        <taxon>Macrosiphini</taxon>
        <taxon>Macrosiphum</taxon>
    </lineage>
</organism>
<feature type="transmembrane region" description="Helical" evidence="3">
    <location>
        <begin position="155"/>
        <end position="175"/>
    </location>
</feature>
<dbReference type="AlphaFoldDB" id="A0AAV0WVP9"/>
<reference evidence="6 7" key="1">
    <citation type="submission" date="2023-01" db="EMBL/GenBank/DDBJ databases">
        <authorList>
            <person name="Whitehead M."/>
        </authorList>
    </citation>
    <scope>NUCLEOTIDE SEQUENCE [LARGE SCALE GENOMIC DNA]</scope>
</reference>
<keyword evidence="3" id="KW-0812">Transmembrane</keyword>
<keyword evidence="3" id="KW-0472">Membrane</keyword>
<dbReference type="Pfam" id="PF13613">
    <property type="entry name" value="HTH_Tnp_4"/>
    <property type="match status" value="1"/>
</dbReference>
<evidence type="ECO:0008006" key="8">
    <source>
        <dbReference type="Google" id="ProtNLM"/>
    </source>
</evidence>
<comment type="caution">
    <text evidence="6">The sequence shown here is derived from an EMBL/GenBank/DDBJ whole genome shotgun (WGS) entry which is preliminary data.</text>
</comment>
<accession>A0AAV0WVP9</accession>
<keyword evidence="3" id="KW-1133">Transmembrane helix</keyword>
<feature type="domain" description="Transposase Helix-turn-helix" evidence="5">
    <location>
        <begin position="149"/>
        <end position="197"/>
    </location>
</feature>
<protein>
    <recommendedName>
        <fullName evidence="8">DDE Tnp4 domain-containing protein</fullName>
    </recommendedName>
</protein>
<dbReference type="EMBL" id="CARXXK010000002">
    <property type="protein sequence ID" value="CAI6359694.1"/>
    <property type="molecule type" value="Genomic_DNA"/>
</dbReference>
<dbReference type="Proteomes" id="UP001160148">
    <property type="component" value="Unassembled WGS sequence"/>
</dbReference>
<feature type="domain" description="DDE Tnp4" evidence="4">
    <location>
        <begin position="228"/>
        <end position="386"/>
    </location>
</feature>
<dbReference type="PANTHER" id="PTHR23080:SF143">
    <property type="entry name" value="SI:DKEY-56D12.4"/>
    <property type="match status" value="1"/>
</dbReference>
<name>A0AAV0WVP9_9HEMI</name>
<dbReference type="InterPro" id="IPR027805">
    <property type="entry name" value="Transposase_HTH_dom"/>
</dbReference>
<gene>
    <name evidence="6" type="ORF">MEUPH1_LOCUS15080</name>
</gene>
<dbReference type="GO" id="GO:0046872">
    <property type="term" value="F:metal ion binding"/>
    <property type="evidence" value="ECO:0007669"/>
    <property type="project" value="UniProtKB-KW"/>
</dbReference>
<evidence type="ECO:0000259" key="5">
    <source>
        <dbReference type="Pfam" id="PF13613"/>
    </source>
</evidence>
<dbReference type="InterPro" id="IPR027806">
    <property type="entry name" value="HARBI1_dom"/>
</dbReference>
<evidence type="ECO:0000256" key="3">
    <source>
        <dbReference type="SAM" id="Phobius"/>
    </source>
</evidence>
<evidence type="ECO:0000259" key="4">
    <source>
        <dbReference type="Pfam" id="PF13359"/>
    </source>
</evidence>
<dbReference type="Pfam" id="PF13359">
    <property type="entry name" value="DDE_Tnp_4"/>
    <property type="match status" value="1"/>
</dbReference>
<evidence type="ECO:0000313" key="7">
    <source>
        <dbReference type="Proteomes" id="UP001160148"/>
    </source>
</evidence>
<sequence length="395" mass="44742">MDRYQRGQKRQKVSSDNILHSVGIQDHCDYIITSTDEGNNLMNQFKEVSTQVAFENSVNKNFVFSCEFVGSDVCTQATIPKNCFNLASSVQDKSCGPDSLQVDSCLSCNKFHGFDCIKDENQLKDLTGVTFKVFKLLLSFLSDSNKNLLDIKSQLLLFLIKIKLGITFSALSVFFKISRRTASRIFFKLLDVICSKTKNFIFWPDKYSITQTLPNSFKINYPNCRCKIDCTEIKVEQPSTVEQRVYLYSSYKGCYTVKTLVAVTPNGMISFLSKCYGGRTSDSFITNDSGFLEKLEPGDEVLADKGFPGIKTECENNNSILVMPPILHNCRFSEEEVLETYSVASVRIHIERVFARLKSYGILNKIKINILPEIDNIMHICCVLTNLQSPIIKQN</sequence>
<evidence type="ECO:0000256" key="1">
    <source>
        <dbReference type="ARBA" id="ARBA00001968"/>
    </source>
</evidence>
<evidence type="ECO:0000256" key="2">
    <source>
        <dbReference type="ARBA" id="ARBA00022723"/>
    </source>
</evidence>